<feature type="chain" id="PRO_5019485686" description="Tetratricopeptide repeat protein" evidence="1">
    <location>
        <begin position="22"/>
        <end position="160"/>
    </location>
</feature>
<comment type="caution">
    <text evidence="2">The sequence shown here is derived from an EMBL/GenBank/DDBJ whole genome shotgun (WGS) entry which is preliminary data.</text>
</comment>
<dbReference type="AlphaFoldDB" id="A0A432XAY7"/>
<name>A0A432XAY7_9GAMM</name>
<dbReference type="RefSeq" id="WP_126834864.1">
    <property type="nucleotide sequence ID" value="NZ_PIPT01000012.1"/>
</dbReference>
<reference evidence="3" key="1">
    <citation type="journal article" date="2018" name="Front. Microbiol.">
        <title>Genome-Based Analysis Reveals the Taxonomy and Diversity of the Family Idiomarinaceae.</title>
        <authorList>
            <person name="Liu Y."/>
            <person name="Lai Q."/>
            <person name="Shao Z."/>
        </authorList>
    </citation>
    <scope>NUCLEOTIDE SEQUENCE [LARGE SCALE GENOMIC DNA]</scope>
    <source>
        <strain evidence="3">SW15</strain>
    </source>
</reference>
<evidence type="ECO:0000256" key="1">
    <source>
        <dbReference type="SAM" id="SignalP"/>
    </source>
</evidence>
<keyword evidence="3" id="KW-1185">Reference proteome</keyword>
<sequence>MKASFKLLLALSFSSFSYSCASTNSADAQPISATSESTREVAMRAYAEGDFHLAEGLLRTLAEAPVYDPQAPCFLGAIHYRQHAYQAALRRFEECRNHFPERAEIWFNTAATHLRLATEALLTGRSYQNNPSAANGVHQQYERLLQALMELQRVHTKEVR</sequence>
<accession>A0A432XAY7</accession>
<evidence type="ECO:0008006" key="4">
    <source>
        <dbReference type="Google" id="ProtNLM"/>
    </source>
</evidence>
<dbReference type="InterPro" id="IPR011990">
    <property type="entry name" value="TPR-like_helical_dom_sf"/>
</dbReference>
<dbReference type="Gene3D" id="1.25.40.10">
    <property type="entry name" value="Tetratricopeptide repeat domain"/>
    <property type="match status" value="1"/>
</dbReference>
<evidence type="ECO:0000313" key="2">
    <source>
        <dbReference type="EMBL" id="RUO45914.1"/>
    </source>
</evidence>
<dbReference type="Proteomes" id="UP000286678">
    <property type="component" value="Unassembled WGS sequence"/>
</dbReference>
<dbReference type="EMBL" id="PIPT01000012">
    <property type="protein sequence ID" value="RUO45914.1"/>
    <property type="molecule type" value="Genomic_DNA"/>
</dbReference>
<evidence type="ECO:0000313" key="3">
    <source>
        <dbReference type="Proteomes" id="UP000286678"/>
    </source>
</evidence>
<dbReference type="SUPFAM" id="SSF48452">
    <property type="entry name" value="TPR-like"/>
    <property type="match status" value="1"/>
</dbReference>
<dbReference type="PROSITE" id="PS51257">
    <property type="entry name" value="PROKAR_LIPOPROTEIN"/>
    <property type="match status" value="1"/>
</dbReference>
<protein>
    <recommendedName>
        <fullName evidence="4">Tetratricopeptide repeat protein</fullName>
    </recommendedName>
</protein>
<dbReference type="OrthoDB" id="6238458at2"/>
<organism evidence="2 3">
    <name type="scientific">Pseudidiomarina aquimaris</name>
    <dbReference type="NCBI Taxonomy" id="641841"/>
    <lineage>
        <taxon>Bacteria</taxon>
        <taxon>Pseudomonadati</taxon>
        <taxon>Pseudomonadota</taxon>
        <taxon>Gammaproteobacteria</taxon>
        <taxon>Alteromonadales</taxon>
        <taxon>Idiomarinaceae</taxon>
        <taxon>Pseudidiomarina</taxon>
    </lineage>
</organism>
<feature type="signal peptide" evidence="1">
    <location>
        <begin position="1"/>
        <end position="21"/>
    </location>
</feature>
<keyword evidence="1" id="KW-0732">Signal</keyword>
<proteinExistence type="predicted"/>
<gene>
    <name evidence="2" type="ORF">CWE21_12970</name>
</gene>